<evidence type="ECO:0000256" key="3">
    <source>
        <dbReference type="ARBA" id="ARBA00022490"/>
    </source>
</evidence>
<evidence type="ECO:0000259" key="5">
    <source>
        <dbReference type="PROSITE" id="PS51350"/>
    </source>
</evidence>
<dbReference type="GO" id="GO:0009401">
    <property type="term" value="P:phosphoenolpyruvate-dependent sugar phosphotransferase system"/>
    <property type="evidence" value="ECO:0007669"/>
    <property type="project" value="UniProtKB-KW"/>
</dbReference>
<dbReference type="InterPro" id="IPR000032">
    <property type="entry name" value="HPr-like"/>
</dbReference>
<proteinExistence type="inferred from homology"/>
<dbReference type="PRINTS" id="PR00107">
    <property type="entry name" value="PHOSPHOCPHPR"/>
</dbReference>
<keyword evidence="3" id="KW-0963">Cytoplasm</keyword>
<evidence type="ECO:0000313" key="6">
    <source>
        <dbReference type="EMBL" id="MBO8414791.1"/>
    </source>
</evidence>
<evidence type="ECO:0000256" key="4">
    <source>
        <dbReference type="ARBA" id="ARBA00022683"/>
    </source>
</evidence>
<feature type="domain" description="HPr" evidence="5">
    <location>
        <begin position="1"/>
        <end position="86"/>
    </location>
</feature>
<evidence type="ECO:0000313" key="7">
    <source>
        <dbReference type="Proteomes" id="UP000823631"/>
    </source>
</evidence>
<accession>A0A9D9D7J3</accession>
<dbReference type="SUPFAM" id="SSF55594">
    <property type="entry name" value="HPr-like"/>
    <property type="match status" value="1"/>
</dbReference>
<dbReference type="PANTHER" id="PTHR33705:SF2">
    <property type="entry name" value="PHOSPHOCARRIER PROTEIN NPR"/>
    <property type="match status" value="1"/>
</dbReference>
<gene>
    <name evidence="6" type="ORF">IAB19_00205</name>
</gene>
<dbReference type="PANTHER" id="PTHR33705">
    <property type="entry name" value="PHOSPHOCARRIER PROTEIN HPR"/>
    <property type="match status" value="1"/>
</dbReference>
<reference evidence="6" key="1">
    <citation type="submission" date="2020-10" db="EMBL/GenBank/DDBJ databases">
        <authorList>
            <person name="Gilroy R."/>
        </authorList>
    </citation>
    <scope>NUCLEOTIDE SEQUENCE</scope>
    <source>
        <strain evidence="6">17213</strain>
    </source>
</reference>
<dbReference type="NCBIfam" id="TIGR01003">
    <property type="entry name" value="PTS_HPr_family"/>
    <property type="match status" value="1"/>
</dbReference>
<keyword evidence="4" id="KW-0598">Phosphotransferase system</keyword>
<dbReference type="PROSITE" id="PS51350">
    <property type="entry name" value="PTS_HPR_DOM"/>
    <property type="match status" value="1"/>
</dbReference>
<comment type="similarity">
    <text evidence="2">Belongs to the HPr family.</text>
</comment>
<dbReference type="GO" id="GO:0005737">
    <property type="term" value="C:cytoplasm"/>
    <property type="evidence" value="ECO:0007669"/>
    <property type="project" value="UniProtKB-SubCell"/>
</dbReference>
<evidence type="ECO:0000256" key="2">
    <source>
        <dbReference type="ARBA" id="ARBA00010736"/>
    </source>
</evidence>
<dbReference type="Gene3D" id="3.30.1340.10">
    <property type="entry name" value="HPr-like"/>
    <property type="match status" value="1"/>
</dbReference>
<reference evidence="6" key="2">
    <citation type="journal article" date="2021" name="PeerJ">
        <title>Extensive microbial diversity within the chicken gut microbiome revealed by metagenomics and culture.</title>
        <authorList>
            <person name="Gilroy R."/>
            <person name="Ravi A."/>
            <person name="Getino M."/>
            <person name="Pursley I."/>
            <person name="Horton D.L."/>
            <person name="Alikhan N.F."/>
            <person name="Baker D."/>
            <person name="Gharbi K."/>
            <person name="Hall N."/>
            <person name="Watson M."/>
            <person name="Adriaenssens E.M."/>
            <person name="Foster-Nyarko E."/>
            <person name="Jarju S."/>
            <person name="Secka A."/>
            <person name="Antonio M."/>
            <person name="Oren A."/>
            <person name="Chaudhuri R.R."/>
            <person name="La Ragione R."/>
            <person name="Hildebrand F."/>
            <person name="Pallen M.J."/>
        </authorList>
    </citation>
    <scope>NUCLEOTIDE SEQUENCE</scope>
    <source>
        <strain evidence="6">17213</strain>
    </source>
</reference>
<dbReference type="CDD" id="cd00367">
    <property type="entry name" value="PTS-HPr_like"/>
    <property type="match status" value="1"/>
</dbReference>
<organism evidence="6 7">
    <name type="scientific">Candidatus Avisuccinivibrio stercorigallinarum</name>
    <dbReference type="NCBI Taxonomy" id="2840704"/>
    <lineage>
        <taxon>Bacteria</taxon>
        <taxon>Pseudomonadati</taxon>
        <taxon>Pseudomonadota</taxon>
        <taxon>Gammaproteobacteria</taxon>
        <taxon>Aeromonadales</taxon>
        <taxon>Succinivibrionaceae</taxon>
        <taxon>Succinivibrionaceae incertae sedis</taxon>
        <taxon>Candidatus Avisuccinivibrio</taxon>
    </lineage>
</organism>
<dbReference type="InterPro" id="IPR050399">
    <property type="entry name" value="HPr"/>
</dbReference>
<protein>
    <submittedName>
        <fullName evidence="6">HPr family phosphocarrier protein</fullName>
    </submittedName>
</protein>
<dbReference type="EMBL" id="JADINH010000003">
    <property type="protein sequence ID" value="MBO8414791.1"/>
    <property type="molecule type" value="Genomic_DNA"/>
</dbReference>
<sequence>MKEFTYKIRHKEGMHARPTGLLIKKANEFDSDIELIGKGNTLSLKGGIFSIISLGLGSGDEMKIRCQGSDEEAASAAMSKLVSDLF</sequence>
<dbReference type="AlphaFoldDB" id="A0A9D9D7J3"/>
<comment type="caution">
    <text evidence="6">The sequence shown here is derived from an EMBL/GenBank/DDBJ whole genome shotgun (WGS) entry which is preliminary data.</text>
</comment>
<comment type="subcellular location">
    <subcellularLocation>
        <location evidence="1">Cytoplasm</location>
    </subcellularLocation>
</comment>
<evidence type="ECO:0000256" key="1">
    <source>
        <dbReference type="ARBA" id="ARBA00004496"/>
    </source>
</evidence>
<name>A0A9D9D7J3_9GAMM</name>
<dbReference type="InterPro" id="IPR035895">
    <property type="entry name" value="HPr-like_sf"/>
</dbReference>
<dbReference type="Proteomes" id="UP000823631">
    <property type="component" value="Unassembled WGS sequence"/>
</dbReference>
<dbReference type="Pfam" id="PF00381">
    <property type="entry name" value="PTS-HPr"/>
    <property type="match status" value="1"/>
</dbReference>